<dbReference type="EMBL" id="EU016571">
    <property type="protein sequence ID" value="ABZ06296.1"/>
    <property type="molecule type" value="Genomic_DNA"/>
</dbReference>
<protein>
    <submittedName>
        <fullName evidence="1">Uncharacterized protein</fullName>
    </submittedName>
</protein>
<proteinExistence type="predicted"/>
<sequence length="48" mass="5576">MAWASSRQHYTDCLVAFNLLPRIVPKNNSTLPIMNDGLLWVVPYMLRE</sequence>
<name>B3T137_9ZZZZ</name>
<accession>B3T137</accession>
<organism evidence="1">
    <name type="scientific">uncultured marine microorganism HF4000_008B14</name>
    <dbReference type="NCBI Taxonomy" id="455512"/>
    <lineage>
        <taxon>unclassified sequences</taxon>
        <taxon>environmental samples</taxon>
    </lineage>
</organism>
<reference evidence="1" key="1">
    <citation type="journal article" date="2008" name="ISME J.">
        <title>Genomic patterns of recombination, clonal divergence and environment in marine microbial populations.</title>
        <authorList>
            <person name="Konstantinidis K.T."/>
            <person name="Delong E.F."/>
        </authorList>
    </citation>
    <scope>NUCLEOTIDE SEQUENCE</scope>
</reference>
<evidence type="ECO:0000313" key="1">
    <source>
        <dbReference type="EMBL" id="ABZ06296.1"/>
    </source>
</evidence>
<dbReference type="AlphaFoldDB" id="B3T137"/>
<gene>
    <name evidence="1" type="ORF">ALOHA_HF4000008B14ctg1g35</name>
</gene>